<dbReference type="Pfam" id="PF09588">
    <property type="entry name" value="YqaJ"/>
    <property type="match status" value="1"/>
</dbReference>
<dbReference type="RefSeq" id="XP_025835125.1">
    <property type="nucleotide sequence ID" value="XM_025979340.1"/>
</dbReference>
<dbReference type="Proteomes" id="UP000192223">
    <property type="component" value="Unplaced"/>
</dbReference>
<dbReference type="GeneID" id="108734625"/>
<dbReference type="SUPFAM" id="SSF52980">
    <property type="entry name" value="Restriction endonuclease-like"/>
    <property type="match status" value="1"/>
</dbReference>
<dbReference type="KEGG" id="apln:112905923"/>
<dbReference type="CDD" id="cd22343">
    <property type="entry name" value="PDDEXK_lambda_exonuclease-like"/>
    <property type="match status" value="1"/>
</dbReference>
<name>A0A1W4WCR0_AGRPL</name>
<evidence type="ECO:0000313" key="3">
    <source>
        <dbReference type="RefSeq" id="XP_018321759.1"/>
    </source>
</evidence>
<feature type="domain" description="YqaJ viral recombinase" evidence="1">
    <location>
        <begin position="254"/>
        <end position="382"/>
    </location>
</feature>
<dbReference type="KEGG" id="apln:108734625"/>
<dbReference type="Gene3D" id="3.90.320.10">
    <property type="match status" value="1"/>
</dbReference>
<dbReference type="GO" id="GO:0006281">
    <property type="term" value="P:DNA repair"/>
    <property type="evidence" value="ECO:0007669"/>
    <property type="project" value="UniProtKB-ARBA"/>
</dbReference>
<gene>
    <name evidence="3" type="primary">LOC108734625</name>
    <name evidence="4" type="synonym">LOC112905923</name>
</gene>
<dbReference type="OrthoDB" id="261614at2759"/>
<protein>
    <submittedName>
        <fullName evidence="3">Uncharacterized protein LOC108734625</fullName>
    </submittedName>
    <submittedName>
        <fullName evidence="4">Uncharacterized protein LOC112905923</fullName>
    </submittedName>
</protein>
<sequence>MEDGFVKGQSDNLPHIDIYTVMDFFSSNPSYVSAEIKGVKLFKAGRASYRDEAIGYVQVKRKGFKCTVKCRISPEHKVRSKPYHCTLVCDENEGMVESVVCHDCPANQGGCKHTVAFLIWLFKRTEEPATTSIKCYWTKPALSKVGSHIKFIKAKDFKNKKFSDLNITEDTTFFNKFVTECKNRKTNNVQIMTYFMDINIELKVSLHYLICKYKSEKDEFSVNNFIKFCMDNITEEQCVSIEKATKDQSAASLWFELRYGRITASIAYEASKCNTADGILVEKILGAYQFKEPFAIQRGKLLEDQVRAQIEIIKKVKIRKCGLFLTKEHPMLGASPDGITEEHTIEIKCPLKTETMKKYINNAKLSAKCEAQVQLQMHFANKSKAFFCIAHADFETSQQVDVYEIFYNSDYCKKIINECTLFWKHIFNAMIK</sequence>
<dbReference type="PANTHER" id="PTHR39953:SF1">
    <property type="entry name" value="RE54151P"/>
    <property type="match status" value="1"/>
</dbReference>
<evidence type="ECO:0000259" key="1">
    <source>
        <dbReference type="Pfam" id="PF09588"/>
    </source>
</evidence>
<dbReference type="InterPro" id="IPR011335">
    <property type="entry name" value="Restrct_endonuc-II-like"/>
</dbReference>
<accession>A0A1W4WCR0</accession>
<keyword evidence="2" id="KW-1185">Reference proteome</keyword>
<dbReference type="PANTHER" id="PTHR39953">
    <property type="entry name" value="RE54151P"/>
    <property type="match status" value="1"/>
</dbReference>
<dbReference type="RefSeq" id="XP_018321759.1">
    <property type="nucleotide sequence ID" value="XM_018466257.1"/>
</dbReference>
<organism evidence="2 3">
    <name type="scientific">Agrilus planipennis</name>
    <name type="common">Emerald ash borer</name>
    <name type="synonym">Agrilus marcopoli</name>
    <dbReference type="NCBI Taxonomy" id="224129"/>
    <lineage>
        <taxon>Eukaryota</taxon>
        <taxon>Metazoa</taxon>
        <taxon>Ecdysozoa</taxon>
        <taxon>Arthropoda</taxon>
        <taxon>Hexapoda</taxon>
        <taxon>Insecta</taxon>
        <taxon>Pterygota</taxon>
        <taxon>Neoptera</taxon>
        <taxon>Endopterygota</taxon>
        <taxon>Coleoptera</taxon>
        <taxon>Polyphaga</taxon>
        <taxon>Elateriformia</taxon>
        <taxon>Buprestoidea</taxon>
        <taxon>Buprestidae</taxon>
        <taxon>Agrilinae</taxon>
        <taxon>Agrilus</taxon>
    </lineage>
</organism>
<evidence type="ECO:0000313" key="4">
    <source>
        <dbReference type="RefSeq" id="XP_025835125.1"/>
    </source>
</evidence>
<reference evidence="3 4" key="1">
    <citation type="submission" date="2025-04" db="UniProtKB">
        <authorList>
            <consortium name="RefSeq"/>
        </authorList>
    </citation>
    <scope>IDENTIFICATION</scope>
    <source>
        <tissue evidence="3 4">Entire body</tissue>
    </source>
</reference>
<dbReference type="InterPro" id="IPR011604">
    <property type="entry name" value="PDDEXK-like_dom_sf"/>
</dbReference>
<evidence type="ECO:0000313" key="2">
    <source>
        <dbReference type="Proteomes" id="UP000192223"/>
    </source>
</evidence>
<dbReference type="AlphaFoldDB" id="A0A1W4WCR0"/>
<proteinExistence type="predicted"/>
<dbReference type="InterPro" id="IPR019080">
    <property type="entry name" value="YqaJ_viral_recombinase"/>
</dbReference>